<dbReference type="AlphaFoldDB" id="E3LLU4"/>
<feature type="compositionally biased region" description="Low complexity" evidence="9">
    <location>
        <begin position="543"/>
        <end position="565"/>
    </location>
</feature>
<dbReference type="Pfam" id="PF00226">
    <property type="entry name" value="DnaJ"/>
    <property type="match status" value="1"/>
</dbReference>
<sequence length="762" mass="87136">MGRASFEYDEVGNTFYYVLVAFYAIILFPATYLCLPGGAKPEAVHVINEHECQCDGCDRKRRLKAANKPWRRTKKIITIVVLVVAWAIFAFIVKKTTEIEQTHKDYDPYQILGLDQGADEKAIKKAWRDLSKIHHPDRGGDAQFFDKIAKAHQALTDKEARENWEKYGNPDGPTATTFGIALPKWLVSKEYGLWVLAFYGLIFMVIMPVAVGMWWYSSIKYSADKVLLDTTRMFYYFINRTPRMEIGRMIAVLSGSFEFSKQYNKEIIERESDDVEVPRLMRSLTGVTDKGKEQPLSQPYALKARVLLHAYLSRLPLESAGDALDQDQELANYIITRILRFVEEMVNCSQNLMSYSQHTKISIETFDNLLRLQPMFVQALWQKNSPLLQLPHLTDYNLQHLRKKRIFSCHDLAIMGSENRRAVLRSLTDEEYRDVMVVLSLMPRLHIETKTVVEGEDDKHELTAGCVVTLKVTMKRSSLIDPQDADLADQYKAYSGENEDDDNNEGENGENQGEDNQEDDAKKGTKKLWTKNKQNKKKKKPQSGKGQNKFQKKATPGSPTASAAAVSETQALVKAEDEEEDEEKNSEASDVGSDDEDASGNSESEKEQTGKGGADTDSEWEDDVENNKKSIFETKNTQTHTVHAPFYPVEKFEWWWITVAYVDKKEKTRQLLTFPQLVKTLVDEQTIDIRFAAPPHKGIYTYNLSVKSDSYMDAEYSVDFKIDVKEAKFVEIKHDDYVDEDDDEAVVSSEDDYTEDDDSDEE</sequence>
<dbReference type="Proteomes" id="UP000008281">
    <property type="component" value="Unassembled WGS sequence"/>
</dbReference>
<protein>
    <submittedName>
        <fullName evidence="12">CRE-DNJ-29 protein</fullName>
    </submittedName>
</protein>
<dbReference type="Gene3D" id="2.60.40.150">
    <property type="entry name" value="C2 domain"/>
    <property type="match status" value="1"/>
</dbReference>
<dbReference type="FunFam" id="1.10.287.110:FF:000063">
    <property type="entry name" value="Translocation protein SEC63"/>
    <property type="match status" value="1"/>
</dbReference>
<organism evidence="13">
    <name type="scientific">Caenorhabditis remanei</name>
    <name type="common">Caenorhabditis vulgaris</name>
    <dbReference type="NCBI Taxonomy" id="31234"/>
    <lineage>
        <taxon>Eukaryota</taxon>
        <taxon>Metazoa</taxon>
        <taxon>Ecdysozoa</taxon>
        <taxon>Nematoda</taxon>
        <taxon>Chromadorea</taxon>
        <taxon>Rhabditida</taxon>
        <taxon>Rhabditina</taxon>
        <taxon>Rhabditomorpha</taxon>
        <taxon>Rhabditoidea</taxon>
        <taxon>Rhabditidae</taxon>
        <taxon>Peloderinae</taxon>
        <taxon>Caenorhabditis</taxon>
    </lineage>
</organism>
<keyword evidence="3 10" id="KW-0812">Transmembrane</keyword>
<keyword evidence="7 10" id="KW-0472">Membrane</keyword>
<proteinExistence type="predicted"/>
<keyword evidence="5" id="KW-0653">Protein transport</keyword>
<feature type="compositionally biased region" description="Acidic residues" evidence="9">
    <location>
        <begin position="497"/>
        <end position="518"/>
    </location>
</feature>
<evidence type="ECO:0000256" key="9">
    <source>
        <dbReference type="SAM" id="MobiDB-lite"/>
    </source>
</evidence>
<dbReference type="InterPro" id="IPR001623">
    <property type="entry name" value="DnaJ_domain"/>
</dbReference>
<dbReference type="PROSITE" id="PS50076">
    <property type="entry name" value="DNAJ_2"/>
    <property type="match status" value="1"/>
</dbReference>
<dbReference type="InParanoid" id="E3LLU4"/>
<dbReference type="SUPFAM" id="SSF158702">
    <property type="entry name" value="Sec63 N-terminal domain-like"/>
    <property type="match status" value="1"/>
</dbReference>
<dbReference type="CDD" id="cd06257">
    <property type="entry name" value="DnaJ"/>
    <property type="match status" value="1"/>
</dbReference>
<dbReference type="Gene3D" id="1.10.3380.10">
    <property type="entry name" value="Sec63 N-terminal domain-like domain"/>
    <property type="match status" value="1"/>
</dbReference>
<dbReference type="InterPro" id="IPR004179">
    <property type="entry name" value="Sec63-dom"/>
</dbReference>
<evidence type="ECO:0000256" key="6">
    <source>
        <dbReference type="ARBA" id="ARBA00022989"/>
    </source>
</evidence>
<evidence type="ECO:0000256" key="1">
    <source>
        <dbReference type="ARBA" id="ARBA00004477"/>
    </source>
</evidence>
<dbReference type="SUPFAM" id="SSF81296">
    <property type="entry name" value="E set domains"/>
    <property type="match status" value="1"/>
</dbReference>
<dbReference type="eggNOG" id="KOG0721">
    <property type="taxonomic scope" value="Eukaryota"/>
</dbReference>
<dbReference type="SMART" id="SM00271">
    <property type="entry name" value="DnaJ"/>
    <property type="match status" value="1"/>
</dbReference>
<dbReference type="SMART" id="SM00973">
    <property type="entry name" value="Sec63"/>
    <property type="match status" value="1"/>
</dbReference>
<dbReference type="GO" id="GO:0008320">
    <property type="term" value="F:protein transmembrane transporter activity"/>
    <property type="evidence" value="ECO:0007669"/>
    <property type="project" value="TreeGrafter"/>
</dbReference>
<dbReference type="Pfam" id="PF02889">
    <property type="entry name" value="Sec63"/>
    <property type="match status" value="1"/>
</dbReference>
<dbReference type="OMA" id="RAILHAH"/>
<dbReference type="PANTHER" id="PTHR24075:SF0">
    <property type="entry name" value="TRANSLOCATION PROTEIN SEC63 HOMOLOG"/>
    <property type="match status" value="1"/>
</dbReference>
<dbReference type="InterPro" id="IPR036869">
    <property type="entry name" value="J_dom_sf"/>
</dbReference>
<dbReference type="PANTHER" id="PTHR24075">
    <property type="entry name" value="SEC63 DOMAIN-CONTAINING"/>
    <property type="match status" value="1"/>
</dbReference>
<keyword evidence="2" id="KW-0813">Transport</keyword>
<keyword evidence="8" id="KW-0143">Chaperone</keyword>
<dbReference type="GO" id="GO:0006620">
    <property type="term" value="P:post-translational protein targeting to endoplasmic reticulum membrane"/>
    <property type="evidence" value="ECO:0007669"/>
    <property type="project" value="TreeGrafter"/>
</dbReference>
<dbReference type="FunCoup" id="E3LLU4">
    <property type="interactions" value="3393"/>
</dbReference>
<feature type="region of interest" description="Disordered" evidence="9">
    <location>
        <begin position="740"/>
        <end position="762"/>
    </location>
</feature>
<name>E3LLU4_CAERE</name>
<evidence type="ECO:0000256" key="4">
    <source>
        <dbReference type="ARBA" id="ARBA00022824"/>
    </source>
</evidence>
<feature type="transmembrane region" description="Helical" evidence="10">
    <location>
        <begin position="15"/>
        <end position="35"/>
    </location>
</feature>
<keyword evidence="4" id="KW-0256">Endoplasmic reticulum</keyword>
<evidence type="ECO:0000256" key="2">
    <source>
        <dbReference type="ARBA" id="ARBA00022448"/>
    </source>
</evidence>
<evidence type="ECO:0000256" key="10">
    <source>
        <dbReference type="SAM" id="Phobius"/>
    </source>
</evidence>
<evidence type="ECO:0000313" key="13">
    <source>
        <dbReference type="Proteomes" id="UP000008281"/>
    </source>
</evidence>
<evidence type="ECO:0000256" key="5">
    <source>
        <dbReference type="ARBA" id="ARBA00022927"/>
    </source>
</evidence>
<dbReference type="InterPro" id="IPR014756">
    <property type="entry name" value="Ig_E-set"/>
</dbReference>
<dbReference type="Gene3D" id="1.10.150.20">
    <property type="entry name" value="5' to 3' exonuclease, C-terminal subdomain"/>
    <property type="match status" value="1"/>
</dbReference>
<dbReference type="STRING" id="31234.E3LLU4"/>
<feature type="transmembrane region" description="Helical" evidence="10">
    <location>
        <begin position="191"/>
        <end position="216"/>
    </location>
</feature>
<feature type="region of interest" description="Disordered" evidence="9">
    <location>
        <begin position="495"/>
        <end position="623"/>
    </location>
</feature>
<evidence type="ECO:0000256" key="3">
    <source>
        <dbReference type="ARBA" id="ARBA00022692"/>
    </source>
</evidence>
<accession>E3LLU4</accession>
<gene>
    <name evidence="12" type="primary">Cre-dnj-29</name>
    <name evidence="12" type="ORF">CRE_28607</name>
</gene>
<evidence type="ECO:0000256" key="8">
    <source>
        <dbReference type="ARBA" id="ARBA00023186"/>
    </source>
</evidence>
<dbReference type="Gene3D" id="1.10.287.110">
    <property type="entry name" value="DnaJ domain"/>
    <property type="match status" value="1"/>
</dbReference>
<dbReference type="FunFam" id="1.10.150.20:FF:000146">
    <property type="entry name" value="DNaJ domain (Prokaryotic heat shock protein)"/>
    <property type="match status" value="1"/>
</dbReference>
<dbReference type="GO" id="GO:0003723">
    <property type="term" value="F:RNA binding"/>
    <property type="evidence" value="ECO:0007669"/>
    <property type="project" value="TreeGrafter"/>
</dbReference>
<dbReference type="EMBL" id="DS268411">
    <property type="protein sequence ID" value="EFP03025.1"/>
    <property type="molecule type" value="Genomic_DNA"/>
</dbReference>
<dbReference type="GO" id="GO:0006614">
    <property type="term" value="P:SRP-dependent cotranslational protein targeting to membrane"/>
    <property type="evidence" value="ECO:0007669"/>
    <property type="project" value="TreeGrafter"/>
</dbReference>
<keyword evidence="13" id="KW-1185">Reference proteome</keyword>
<dbReference type="OrthoDB" id="1734229at2759"/>
<evidence type="ECO:0000259" key="11">
    <source>
        <dbReference type="PROSITE" id="PS50076"/>
    </source>
</evidence>
<dbReference type="FunFam" id="2.60.40.150:FF:000359">
    <property type="entry name" value="DNAJ domain containing protein"/>
    <property type="match status" value="1"/>
</dbReference>
<evidence type="ECO:0000313" key="12">
    <source>
        <dbReference type="EMBL" id="EFP03025.1"/>
    </source>
</evidence>
<dbReference type="GO" id="GO:0031207">
    <property type="term" value="C:Sec62/Sec63 complex"/>
    <property type="evidence" value="ECO:0007669"/>
    <property type="project" value="TreeGrafter"/>
</dbReference>
<feature type="transmembrane region" description="Helical" evidence="10">
    <location>
        <begin position="76"/>
        <end position="93"/>
    </location>
</feature>
<dbReference type="SUPFAM" id="SSF46565">
    <property type="entry name" value="Chaperone J-domain"/>
    <property type="match status" value="1"/>
</dbReference>
<evidence type="ECO:0000256" key="7">
    <source>
        <dbReference type="ARBA" id="ARBA00023136"/>
    </source>
</evidence>
<reference evidence="12" key="1">
    <citation type="submission" date="2007-07" db="EMBL/GenBank/DDBJ databases">
        <title>PCAP assembly of the Caenorhabditis remanei genome.</title>
        <authorList>
            <consortium name="The Caenorhabditis remanei Sequencing Consortium"/>
            <person name="Wilson R.K."/>
        </authorList>
    </citation>
    <scope>NUCLEOTIDE SEQUENCE [LARGE SCALE GENOMIC DNA]</scope>
    <source>
        <strain evidence="12">PB4641</strain>
    </source>
</reference>
<feature type="compositionally biased region" description="Basic residues" evidence="9">
    <location>
        <begin position="524"/>
        <end position="542"/>
    </location>
</feature>
<dbReference type="InterPro" id="IPR035892">
    <property type="entry name" value="C2_domain_sf"/>
</dbReference>
<dbReference type="HOGENOM" id="CLU_014210_1_0_1"/>
<feature type="domain" description="J" evidence="11">
    <location>
        <begin position="107"/>
        <end position="168"/>
    </location>
</feature>
<keyword evidence="6 10" id="KW-1133">Transmembrane helix</keyword>
<comment type="subcellular location">
    <subcellularLocation>
        <location evidence="1">Endoplasmic reticulum membrane</location>
        <topology evidence="1">Multi-pass membrane protein</topology>
    </subcellularLocation>
</comment>